<proteinExistence type="predicted"/>
<evidence type="ECO:0000313" key="1">
    <source>
        <dbReference type="EMBL" id="CAG2060363.1"/>
    </source>
</evidence>
<dbReference type="EMBL" id="CAJPIN010012191">
    <property type="protein sequence ID" value="CAG2060363.1"/>
    <property type="molecule type" value="Genomic_DNA"/>
</dbReference>
<comment type="caution">
    <text evidence="1">The sequence shown here is derived from an EMBL/GenBank/DDBJ whole genome shotgun (WGS) entry which is preliminary data.</text>
</comment>
<accession>A0ABN7P4Q9</accession>
<keyword evidence="2" id="KW-1185">Reference proteome</keyword>
<protein>
    <submittedName>
        <fullName evidence="1">Uncharacterized protein</fullName>
    </submittedName>
</protein>
<gene>
    <name evidence="1" type="ORF">TPAB3V08_LOCUS7320</name>
</gene>
<organism evidence="1 2">
    <name type="scientific">Timema podura</name>
    <name type="common">Walking stick</name>
    <dbReference type="NCBI Taxonomy" id="61482"/>
    <lineage>
        <taxon>Eukaryota</taxon>
        <taxon>Metazoa</taxon>
        <taxon>Ecdysozoa</taxon>
        <taxon>Arthropoda</taxon>
        <taxon>Hexapoda</taxon>
        <taxon>Insecta</taxon>
        <taxon>Pterygota</taxon>
        <taxon>Neoptera</taxon>
        <taxon>Polyneoptera</taxon>
        <taxon>Phasmatodea</taxon>
        <taxon>Timematodea</taxon>
        <taxon>Timematoidea</taxon>
        <taxon>Timematidae</taxon>
        <taxon>Timema</taxon>
    </lineage>
</organism>
<evidence type="ECO:0000313" key="2">
    <source>
        <dbReference type="Proteomes" id="UP001153148"/>
    </source>
</evidence>
<name>A0ABN7P4Q9_TIMPD</name>
<reference evidence="1" key="1">
    <citation type="submission" date="2021-03" db="EMBL/GenBank/DDBJ databases">
        <authorList>
            <person name="Tran Van P."/>
        </authorList>
    </citation>
    <scope>NUCLEOTIDE SEQUENCE</scope>
</reference>
<sequence length="137" mass="14412">MTGTVENLLGERMARRLPVIGLEGRTNIGPGRVTAGAASLGPHATAVVHSLERWIATTSGTGGGTETKSVRGAKSVWVTTTVAAQGVALRRRRSANVSVIESESGKRRRNPCPPSCCRVSGKSFLSRRVHPPLDCAP</sequence>
<dbReference type="Proteomes" id="UP001153148">
    <property type="component" value="Unassembled WGS sequence"/>
</dbReference>